<evidence type="ECO:0000256" key="2">
    <source>
        <dbReference type="ARBA" id="ARBA00022692"/>
    </source>
</evidence>
<dbReference type="Gene3D" id="1.20.1250.20">
    <property type="entry name" value="MFS general substrate transporter like domains"/>
    <property type="match status" value="1"/>
</dbReference>
<evidence type="ECO:0000256" key="3">
    <source>
        <dbReference type="ARBA" id="ARBA00022989"/>
    </source>
</evidence>
<dbReference type="PROSITE" id="PS50850">
    <property type="entry name" value="MFS"/>
    <property type="match status" value="1"/>
</dbReference>
<evidence type="ECO:0000259" key="6">
    <source>
        <dbReference type="PROSITE" id="PS50850"/>
    </source>
</evidence>
<dbReference type="InterPro" id="IPR020846">
    <property type="entry name" value="MFS_dom"/>
</dbReference>
<dbReference type="GO" id="GO:0022857">
    <property type="term" value="F:transmembrane transporter activity"/>
    <property type="evidence" value="ECO:0007669"/>
    <property type="project" value="InterPro"/>
</dbReference>
<feature type="transmembrane region" description="Helical" evidence="5">
    <location>
        <begin position="410"/>
        <end position="428"/>
    </location>
</feature>
<keyword evidence="8" id="KW-1185">Reference proteome</keyword>
<feature type="transmembrane region" description="Helical" evidence="5">
    <location>
        <begin position="236"/>
        <end position="256"/>
    </location>
</feature>
<feature type="transmembrane region" description="Helical" evidence="5">
    <location>
        <begin position="178"/>
        <end position="196"/>
    </location>
</feature>
<dbReference type="Proteomes" id="UP000799770">
    <property type="component" value="Unassembled WGS sequence"/>
</dbReference>
<keyword evidence="2 5" id="KW-0812">Transmembrane</keyword>
<sequence>MAAPKHASPRESLESLEGAPLLSPSILDAPRLPDSSPKKKKPWVLLVVLIFILVAIVDVGAFLAEAPKTRVYEANICVRYYRDLDPSKILPDGTVDEEYCKEDKIQEKLASIFGWQDLFDSIPAILLAVPFGTLADKHGRKWVFAASLLGLQLNSAWILFICWFRSLPLQLTWLSSAFYLIGGGPIVAAAIGLTMLSDIVPAEKRTTVFLYVTASVMVAEMIAPILARILMERGDWYPLVLALAIQQVGVSIAALFPETLHLRDLPEPRDHERRNSVELHPPKTKIRQLFGFKAQVRHFKDALDFLRRDWQLALVIFTFFASRIGRQALSLIIRYASKRYHWKIADANLLLSFRAATNLVAITVFVPVVNIMLIKIARLQPHFADVWLARGSIMLTAFAFFLMGVAAHPAILIIGLLVFNLGTGYAAAMRSISIHIVGGQSSPDIGRLFAVIAIIESMGTMVAGPTLSGLFQWGIDHGEPLIGAPFFFAMFIFVAVTFITLMISAKDKEVIEYEEAAQEDEDDVGLEGLGAPIASGSALRRRSVEV</sequence>
<feature type="transmembrane region" description="Helical" evidence="5">
    <location>
        <begin position="448"/>
        <end position="475"/>
    </location>
</feature>
<feature type="transmembrane region" description="Helical" evidence="5">
    <location>
        <begin position="355"/>
        <end position="374"/>
    </location>
</feature>
<evidence type="ECO:0000313" key="8">
    <source>
        <dbReference type="Proteomes" id="UP000799770"/>
    </source>
</evidence>
<feature type="transmembrane region" description="Helical" evidence="5">
    <location>
        <begin position="208"/>
        <end position="230"/>
    </location>
</feature>
<accession>A0A6A5YKJ2</accession>
<keyword evidence="3 5" id="KW-1133">Transmembrane helix</keyword>
<feature type="transmembrane region" description="Helical" evidence="5">
    <location>
        <begin position="481"/>
        <end position="503"/>
    </location>
</feature>
<evidence type="ECO:0000313" key="7">
    <source>
        <dbReference type="EMBL" id="KAF2107682.1"/>
    </source>
</evidence>
<evidence type="ECO:0000256" key="4">
    <source>
        <dbReference type="ARBA" id="ARBA00023136"/>
    </source>
</evidence>
<dbReference type="Pfam" id="PF07690">
    <property type="entry name" value="MFS_1"/>
    <property type="match status" value="1"/>
</dbReference>
<evidence type="ECO:0000256" key="1">
    <source>
        <dbReference type="ARBA" id="ARBA00004141"/>
    </source>
</evidence>
<reference evidence="7" key="1">
    <citation type="journal article" date="2020" name="Stud. Mycol.">
        <title>101 Dothideomycetes genomes: a test case for predicting lifestyles and emergence of pathogens.</title>
        <authorList>
            <person name="Haridas S."/>
            <person name="Albert R."/>
            <person name="Binder M."/>
            <person name="Bloem J."/>
            <person name="Labutti K."/>
            <person name="Salamov A."/>
            <person name="Andreopoulos B."/>
            <person name="Baker S."/>
            <person name="Barry K."/>
            <person name="Bills G."/>
            <person name="Bluhm B."/>
            <person name="Cannon C."/>
            <person name="Castanera R."/>
            <person name="Culley D."/>
            <person name="Daum C."/>
            <person name="Ezra D."/>
            <person name="Gonzalez J."/>
            <person name="Henrissat B."/>
            <person name="Kuo A."/>
            <person name="Liang C."/>
            <person name="Lipzen A."/>
            <person name="Lutzoni F."/>
            <person name="Magnuson J."/>
            <person name="Mondo S."/>
            <person name="Nolan M."/>
            <person name="Ohm R."/>
            <person name="Pangilinan J."/>
            <person name="Park H.-J."/>
            <person name="Ramirez L."/>
            <person name="Alfaro M."/>
            <person name="Sun H."/>
            <person name="Tritt A."/>
            <person name="Yoshinaga Y."/>
            <person name="Zwiers L.-H."/>
            <person name="Turgeon B."/>
            <person name="Goodwin S."/>
            <person name="Spatafora J."/>
            <person name="Crous P."/>
            <person name="Grigoriev I."/>
        </authorList>
    </citation>
    <scope>NUCLEOTIDE SEQUENCE</scope>
    <source>
        <strain evidence="7">CBS 627.86</strain>
    </source>
</reference>
<feature type="domain" description="Major facilitator superfamily (MFS) profile" evidence="6">
    <location>
        <begin position="44"/>
        <end position="507"/>
    </location>
</feature>
<dbReference type="EMBL" id="ML977352">
    <property type="protein sequence ID" value="KAF2107682.1"/>
    <property type="molecule type" value="Genomic_DNA"/>
</dbReference>
<comment type="subcellular location">
    <subcellularLocation>
        <location evidence="1">Membrane</location>
        <topology evidence="1">Multi-pass membrane protein</topology>
    </subcellularLocation>
</comment>
<name>A0A6A5YKJ2_9PLEO</name>
<protein>
    <submittedName>
        <fullName evidence="7">Major facilitator superfamily domain-containing protein</fullName>
    </submittedName>
</protein>
<dbReference type="InterPro" id="IPR011701">
    <property type="entry name" value="MFS"/>
</dbReference>
<evidence type="ECO:0000256" key="5">
    <source>
        <dbReference type="SAM" id="Phobius"/>
    </source>
</evidence>
<dbReference type="GO" id="GO:0016020">
    <property type="term" value="C:membrane"/>
    <property type="evidence" value="ECO:0007669"/>
    <property type="project" value="UniProtKB-SubCell"/>
</dbReference>
<feature type="transmembrane region" description="Helical" evidence="5">
    <location>
        <begin position="142"/>
        <end position="166"/>
    </location>
</feature>
<dbReference type="PANTHER" id="PTHR23507:SF1">
    <property type="entry name" value="FI18259P1-RELATED"/>
    <property type="match status" value="1"/>
</dbReference>
<dbReference type="AlphaFoldDB" id="A0A6A5YKJ2"/>
<gene>
    <name evidence="7" type="ORF">BDV96DRAFT_505831</name>
</gene>
<organism evidence="7 8">
    <name type="scientific">Lophiotrema nucula</name>
    <dbReference type="NCBI Taxonomy" id="690887"/>
    <lineage>
        <taxon>Eukaryota</taxon>
        <taxon>Fungi</taxon>
        <taxon>Dikarya</taxon>
        <taxon>Ascomycota</taxon>
        <taxon>Pezizomycotina</taxon>
        <taxon>Dothideomycetes</taxon>
        <taxon>Pleosporomycetidae</taxon>
        <taxon>Pleosporales</taxon>
        <taxon>Lophiotremataceae</taxon>
        <taxon>Lophiotrema</taxon>
    </lineage>
</organism>
<dbReference type="OrthoDB" id="194139at2759"/>
<keyword evidence="4 5" id="KW-0472">Membrane</keyword>
<proteinExistence type="predicted"/>
<feature type="transmembrane region" description="Helical" evidence="5">
    <location>
        <begin position="386"/>
        <end position="404"/>
    </location>
</feature>
<dbReference type="InterPro" id="IPR036259">
    <property type="entry name" value="MFS_trans_sf"/>
</dbReference>
<dbReference type="PANTHER" id="PTHR23507">
    <property type="entry name" value="ZGC:174356"/>
    <property type="match status" value="1"/>
</dbReference>
<dbReference type="SUPFAM" id="SSF103473">
    <property type="entry name" value="MFS general substrate transporter"/>
    <property type="match status" value="1"/>
</dbReference>
<feature type="transmembrane region" description="Helical" evidence="5">
    <location>
        <begin position="43"/>
        <end position="64"/>
    </location>
</feature>